<evidence type="ECO:0000313" key="3">
    <source>
        <dbReference type="Proteomes" id="UP000199572"/>
    </source>
</evidence>
<dbReference type="SUPFAM" id="SSF54909">
    <property type="entry name" value="Dimeric alpha+beta barrel"/>
    <property type="match status" value="1"/>
</dbReference>
<dbReference type="Pfam" id="PF03992">
    <property type="entry name" value="ABM"/>
    <property type="match status" value="1"/>
</dbReference>
<keyword evidence="2" id="KW-0560">Oxidoreductase</keyword>
<dbReference type="PANTHER" id="PTHR33336">
    <property type="entry name" value="QUINOL MONOOXYGENASE YGIN-RELATED"/>
    <property type="match status" value="1"/>
</dbReference>
<dbReference type="EMBL" id="FOGG01000018">
    <property type="protein sequence ID" value="SER84959.1"/>
    <property type="molecule type" value="Genomic_DNA"/>
</dbReference>
<sequence length="123" mass="13972">MIVILLTMPGTAKAQQDDRKFRIAKIQVYPQYLDEYKTALAEHAKAAVLLEPGVLALQAVYDKANPQNVTVFEVYASEKAYEIHLKTKHFLKYKNGTLKMVKSLELVEVAPIGIEIKKRLLKE</sequence>
<name>A0A1H9SL15_9SPHI</name>
<evidence type="ECO:0000259" key="1">
    <source>
        <dbReference type="PROSITE" id="PS51725"/>
    </source>
</evidence>
<dbReference type="Proteomes" id="UP000199572">
    <property type="component" value="Unassembled WGS sequence"/>
</dbReference>
<dbReference type="Gene3D" id="3.30.70.100">
    <property type="match status" value="1"/>
</dbReference>
<dbReference type="GO" id="GO:0004497">
    <property type="term" value="F:monooxygenase activity"/>
    <property type="evidence" value="ECO:0007669"/>
    <property type="project" value="UniProtKB-KW"/>
</dbReference>
<keyword evidence="3" id="KW-1185">Reference proteome</keyword>
<protein>
    <submittedName>
        <fullName evidence="2">Quinol monooxygenase YgiN</fullName>
    </submittedName>
</protein>
<dbReference type="AlphaFoldDB" id="A0A1H9SL15"/>
<dbReference type="InterPro" id="IPR050744">
    <property type="entry name" value="AI-2_Isomerase_LsrG"/>
</dbReference>
<feature type="domain" description="ABM" evidence="1">
    <location>
        <begin position="20"/>
        <end position="110"/>
    </location>
</feature>
<proteinExistence type="predicted"/>
<dbReference type="PROSITE" id="PS51725">
    <property type="entry name" value="ABM"/>
    <property type="match status" value="1"/>
</dbReference>
<dbReference type="InterPro" id="IPR011008">
    <property type="entry name" value="Dimeric_a/b-barrel"/>
</dbReference>
<dbReference type="InterPro" id="IPR007138">
    <property type="entry name" value="ABM_dom"/>
</dbReference>
<dbReference type="STRING" id="390241.SAMN04488023_11847"/>
<evidence type="ECO:0000313" key="2">
    <source>
        <dbReference type="EMBL" id="SER84959.1"/>
    </source>
</evidence>
<accession>A0A1H9SL15</accession>
<dbReference type="PANTHER" id="PTHR33336:SF3">
    <property type="entry name" value="ABM DOMAIN-CONTAINING PROTEIN"/>
    <property type="match status" value="1"/>
</dbReference>
<reference evidence="2 3" key="1">
    <citation type="submission" date="2016-10" db="EMBL/GenBank/DDBJ databases">
        <authorList>
            <person name="de Groot N.N."/>
        </authorList>
    </citation>
    <scope>NUCLEOTIDE SEQUENCE [LARGE SCALE GENOMIC DNA]</scope>
    <source>
        <strain evidence="2 3">DSM 18610</strain>
    </source>
</reference>
<keyword evidence="2" id="KW-0503">Monooxygenase</keyword>
<organism evidence="2 3">
    <name type="scientific">Pedobacter rhizosphaerae</name>
    <dbReference type="NCBI Taxonomy" id="390241"/>
    <lineage>
        <taxon>Bacteria</taxon>
        <taxon>Pseudomonadati</taxon>
        <taxon>Bacteroidota</taxon>
        <taxon>Sphingobacteriia</taxon>
        <taxon>Sphingobacteriales</taxon>
        <taxon>Sphingobacteriaceae</taxon>
        <taxon>Pedobacter</taxon>
    </lineage>
</organism>
<gene>
    <name evidence="2" type="ORF">SAMN04488023_11847</name>
</gene>